<keyword evidence="5" id="KW-0999">Mitochondrion inner membrane</keyword>
<evidence type="ECO:0000256" key="1">
    <source>
        <dbReference type="ARBA" id="ARBA00002689"/>
    </source>
</evidence>
<dbReference type="PANTHER" id="PTHR21304">
    <property type="entry name" value="MICOS COMPLEX SUBUNIT MIC10"/>
    <property type="match status" value="1"/>
</dbReference>
<dbReference type="Pfam" id="PF04418">
    <property type="entry name" value="DUF543"/>
    <property type="match status" value="1"/>
</dbReference>
<evidence type="ECO:0000256" key="5">
    <source>
        <dbReference type="ARBA" id="ARBA00022792"/>
    </source>
</evidence>
<dbReference type="OMA" id="CIENTLR"/>
<dbReference type="KEGG" id="ccp:CHC_T00001863001"/>
<sequence>MTTSELKVAEKWDTALEKGIKRTAYGAIAGGVVAALLFRGVGIRSAILGLGSGIGVGITYAEAKRDFEDLAPQEAPAEGKI</sequence>
<dbReference type="GO" id="GO:0061617">
    <property type="term" value="C:MICOS complex"/>
    <property type="evidence" value="ECO:0007669"/>
    <property type="project" value="InterPro"/>
</dbReference>
<dbReference type="InterPro" id="IPR007512">
    <property type="entry name" value="Mic10"/>
</dbReference>
<evidence type="ECO:0000256" key="3">
    <source>
        <dbReference type="ARBA" id="ARBA00006792"/>
    </source>
</evidence>
<gene>
    <name evidence="9" type="ORF">CHC_T00001863001</name>
</gene>
<evidence type="ECO:0000256" key="6">
    <source>
        <dbReference type="ARBA" id="ARBA00022989"/>
    </source>
</evidence>
<dbReference type="Proteomes" id="UP000012073">
    <property type="component" value="Unassembled WGS sequence"/>
</dbReference>
<reference evidence="10" key="1">
    <citation type="journal article" date="2013" name="Proc. Natl. Acad. Sci. U.S.A.">
        <title>Genome structure and metabolic features in the red seaweed Chondrus crispus shed light on evolution of the Archaeplastida.</title>
        <authorList>
            <person name="Collen J."/>
            <person name="Porcel B."/>
            <person name="Carre W."/>
            <person name="Ball S.G."/>
            <person name="Chaparro C."/>
            <person name="Tonon T."/>
            <person name="Barbeyron T."/>
            <person name="Michel G."/>
            <person name="Noel B."/>
            <person name="Valentin K."/>
            <person name="Elias M."/>
            <person name="Artiguenave F."/>
            <person name="Arun A."/>
            <person name="Aury J.M."/>
            <person name="Barbosa-Neto J.F."/>
            <person name="Bothwell J.H."/>
            <person name="Bouget F.Y."/>
            <person name="Brillet L."/>
            <person name="Cabello-Hurtado F."/>
            <person name="Capella-Gutierrez S."/>
            <person name="Charrier B."/>
            <person name="Cladiere L."/>
            <person name="Cock J.M."/>
            <person name="Coelho S.M."/>
            <person name="Colleoni C."/>
            <person name="Czjzek M."/>
            <person name="Da Silva C."/>
            <person name="Delage L."/>
            <person name="Denoeud F."/>
            <person name="Deschamps P."/>
            <person name="Dittami S.M."/>
            <person name="Gabaldon T."/>
            <person name="Gachon C.M."/>
            <person name="Groisillier A."/>
            <person name="Herve C."/>
            <person name="Jabbari K."/>
            <person name="Katinka M."/>
            <person name="Kloareg B."/>
            <person name="Kowalczyk N."/>
            <person name="Labadie K."/>
            <person name="Leblanc C."/>
            <person name="Lopez P.J."/>
            <person name="McLachlan D.H."/>
            <person name="Meslet-Cladiere L."/>
            <person name="Moustafa A."/>
            <person name="Nehr Z."/>
            <person name="Nyvall Collen P."/>
            <person name="Panaud O."/>
            <person name="Partensky F."/>
            <person name="Poulain J."/>
            <person name="Rensing S.A."/>
            <person name="Rousvoal S."/>
            <person name="Samson G."/>
            <person name="Symeonidi A."/>
            <person name="Weissenbach J."/>
            <person name="Zambounis A."/>
            <person name="Wincker P."/>
            <person name="Boyen C."/>
        </authorList>
    </citation>
    <scope>NUCLEOTIDE SEQUENCE [LARGE SCALE GENOMIC DNA]</scope>
    <source>
        <strain evidence="10">cv. Stackhouse</strain>
    </source>
</reference>
<dbReference type="GeneID" id="17320564"/>
<comment type="similarity">
    <text evidence="3">Belongs to the MICOS complex subunit Mic10 family.</text>
</comment>
<dbReference type="AlphaFoldDB" id="R7Q6G6"/>
<evidence type="ECO:0000256" key="4">
    <source>
        <dbReference type="ARBA" id="ARBA00022692"/>
    </source>
</evidence>
<keyword evidence="4" id="KW-0812">Transmembrane</keyword>
<name>R7Q6G6_CHOCR</name>
<evidence type="ECO:0000313" key="10">
    <source>
        <dbReference type="Proteomes" id="UP000012073"/>
    </source>
</evidence>
<evidence type="ECO:0000256" key="8">
    <source>
        <dbReference type="ARBA" id="ARBA00023136"/>
    </source>
</evidence>
<comment type="function">
    <text evidence="1">Component of the MICOS complex, a large protein complex of the mitochondrial inner membrane that plays crucial roles in the maintenance of crista junctions, inner membrane architecture, and formation of contact sites to the outer membrane.</text>
</comment>
<evidence type="ECO:0000256" key="7">
    <source>
        <dbReference type="ARBA" id="ARBA00023128"/>
    </source>
</evidence>
<organism evidence="9 10">
    <name type="scientific">Chondrus crispus</name>
    <name type="common">Carrageen Irish moss</name>
    <name type="synonym">Polymorpha crispa</name>
    <dbReference type="NCBI Taxonomy" id="2769"/>
    <lineage>
        <taxon>Eukaryota</taxon>
        <taxon>Rhodophyta</taxon>
        <taxon>Florideophyceae</taxon>
        <taxon>Rhodymeniophycidae</taxon>
        <taxon>Gigartinales</taxon>
        <taxon>Gigartinaceae</taxon>
        <taxon>Chondrus</taxon>
    </lineage>
</organism>
<keyword evidence="7" id="KW-0496">Mitochondrion</keyword>
<accession>R7Q6G6</accession>
<dbReference type="Gramene" id="CDF33045">
    <property type="protein sequence ID" value="CDF33045"/>
    <property type="gene ID" value="CHC_T00001863001"/>
</dbReference>
<keyword evidence="6" id="KW-1133">Transmembrane helix</keyword>
<evidence type="ECO:0000313" key="9">
    <source>
        <dbReference type="EMBL" id="CDF33045.1"/>
    </source>
</evidence>
<dbReference type="STRING" id="2769.R7Q6G6"/>
<evidence type="ECO:0000256" key="2">
    <source>
        <dbReference type="ARBA" id="ARBA00004434"/>
    </source>
</evidence>
<keyword evidence="10" id="KW-1185">Reference proteome</keyword>
<comment type="subcellular location">
    <subcellularLocation>
        <location evidence="2">Mitochondrion inner membrane</location>
        <topology evidence="2">Single-pass membrane protein</topology>
    </subcellularLocation>
</comment>
<dbReference type="PANTHER" id="PTHR21304:SF0">
    <property type="entry name" value="MICOS COMPLEX SUBUNIT MIC10"/>
    <property type="match status" value="1"/>
</dbReference>
<dbReference type="RefSeq" id="XP_005712848.1">
    <property type="nucleotide sequence ID" value="XM_005712791.1"/>
</dbReference>
<dbReference type="EMBL" id="HG001632">
    <property type="protein sequence ID" value="CDF33045.1"/>
    <property type="molecule type" value="Genomic_DNA"/>
</dbReference>
<protein>
    <submittedName>
        <fullName evidence="9">Uncharacterized protein</fullName>
    </submittedName>
</protein>
<proteinExistence type="inferred from homology"/>
<keyword evidence="8" id="KW-0472">Membrane</keyword>